<feature type="domain" description="Phosphoribosylformylglycinamidine synthase linker" evidence="5">
    <location>
        <begin position="2"/>
        <end position="40"/>
    </location>
</feature>
<accession>A0A8F5BR38</accession>
<feature type="binding site" evidence="2">
    <location>
        <position position="82"/>
    </location>
    <ligand>
        <name>Mg(2+)</name>
        <dbReference type="ChEBI" id="CHEBI:18420"/>
        <label>1</label>
    </ligand>
</feature>
<dbReference type="Pfam" id="PF18072">
    <property type="entry name" value="FGAR-AT_linker"/>
    <property type="match status" value="1"/>
</dbReference>
<keyword evidence="2" id="KW-0479">Metal-binding</keyword>
<dbReference type="InterPro" id="IPR010918">
    <property type="entry name" value="PurM-like_C_dom"/>
</dbReference>
<name>A0A8F5BR38_SACSH</name>
<dbReference type="InterPro" id="IPR016188">
    <property type="entry name" value="PurM-like_N"/>
</dbReference>
<comment type="pathway">
    <text evidence="2">Purine metabolism; IMP biosynthesis via de novo pathway; 5-amino-1-(5-phospho-D-ribosyl)imidazole from N(2)-formyl-N(1)-(5-phospho-D-ribosyl)glycinamide: step 1/2.</text>
</comment>
<feature type="active site" evidence="2">
    <location>
        <position position="36"/>
    </location>
</feature>
<feature type="binding site" evidence="2">
    <location>
        <begin position="83"/>
        <end position="86"/>
    </location>
    <ligand>
        <name>substrate</name>
    </ligand>
</feature>
<dbReference type="Proteomes" id="UP000694018">
    <property type="component" value="Chromosome"/>
</dbReference>
<comment type="catalytic activity">
    <reaction evidence="2">
        <text>N(2)-formyl-N(1)-(5-phospho-beta-D-ribosyl)glycinamide + L-glutamine + ATP + H2O = 2-formamido-N(1)-(5-O-phospho-beta-D-ribosyl)acetamidine + L-glutamate + ADP + phosphate + H(+)</text>
        <dbReference type="Rhea" id="RHEA:17129"/>
        <dbReference type="ChEBI" id="CHEBI:15377"/>
        <dbReference type="ChEBI" id="CHEBI:15378"/>
        <dbReference type="ChEBI" id="CHEBI:29985"/>
        <dbReference type="ChEBI" id="CHEBI:30616"/>
        <dbReference type="ChEBI" id="CHEBI:43474"/>
        <dbReference type="ChEBI" id="CHEBI:58359"/>
        <dbReference type="ChEBI" id="CHEBI:147286"/>
        <dbReference type="ChEBI" id="CHEBI:147287"/>
        <dbReference type="ChEBI" id="CHEBI:456216"/>
        <dbReference type="EC" id="6.3.5.3"/>
    </reaction>
</comment>
<evidence type="ECO:0000259" key="5">
    <source>
        <dbReference type="Pfam" id="PF18072"/>
    </source>
</evidence>
<dbReference type="PIRSF" id="PIRSF001587">
    <property type="entry name" value="FGAM_synthase_II"/>
    <property type="match status" value="1"/>
</dbReference>
<dbReference type="InterPro" id="IPR041609">
    <property type="entry name" value="PurL_linker"/>
</dbReference>
<sequence>MGLNLLPIEMDDIRKRLDREPNEIEWRVIDAIWSEHCSYKSSKIFLKSFSIDSPNVIMGIKDWQDAGAVDIGDGWAIVIKVESHNHPSAIDPFNGAATGVGGIIRDIISKGAKPIALMDMIRVGNLKIRKNVWLLKNIIAGIAAYGNSIGVPVVSGELSFDDTYNDNPLVDVAAIGIVRKDKIKPSIVDKAGLKLVLAGLTGIDGLGGASFASRKLSGEDEIGAVQIADPFAGKIILDVTLEIADKVEAIKDLGGGGLAVAVTEMANGLGAIVDIEKIPLRVKNMDPADVIISETQERMLYAVEEKNVEEVCKAFEEYEYPCSVIGEITSEPIIKFRYFGKDLVSLPTNALLEPPKFLWPIKNVRKNVEEKNVDLPLESTIYTVLSHPDLVSKEWAYSQFDYEVNTSTVVKPGDADSAVVSLPNGKLLAIKADGNPDLCSEDAYECGKGIVAEAYRNLATVGARGIVAVDHLQFGDPKKPEVYYTFVEAIRGIGEATRFFNIPIVGGKVSFYNENSQGKPIKPTPLIVMAGLVQGKLLKNRVEDSSYVVLLGYTRKELGGSLLSKIFKVPSQAPKVRLQEDLLSSEVVIDAINEEKITFAKDISRGGLVASLFNIIVHGYGVEISTKSILSDTDNVVENLFSESSGRFVILTNEPEWIVEKSRSKGIVASIIGKVNKKTSILTIDNTDYDLKTIVNNYFNFLEEVIGNG</sequence>
<dbReference type="EC" id="6.3.5.3" evidence="2"/>
<proteinExistence type="inferred from homology"/>
<evidence type="ECO:0000313" key="6">
    <source>
        <dbReference type="EMBL" id="QXJ29887.1"/>
    </source>
</evidence>
<dbReference type="CDD" id="cd02204">
    <property type="entry name" value="PurL_repeat2"/>
    <property type="match status" value="1"/>
</dbReference>
<keyword evidence="2" id="KW-0067">ATP-binding</keyword>
<keyword evidence="2" id="KW-0547">Nucleotide-binding</keyword>
<feature type="binding site" evidence="2">
    <location>
        <position position="507"/>
    </location>
    <ligand>
        <name>ATP</name>
        <dbReference type="ChEBI" id="CHEBI:30616"/>
    </ligand>
</feature>
<dbReference type="NCBIfam" id="TIGR01736">
    <property type="entry name" value="FGAM_synth_II"/>
    <property type="match status" value="1"/>
</dbReference>
<dbReference type="GO" id="GO:0006189">
    <property type="term" value="P:'de novo' IMP biosynthetic process"/>
    <property type="evidence" value="ECO:0007669"/>
    <property type="project" value="UniProtKB-UniRule"/>
</dbReference>
<dbReference type="AlphaFoldDB" id="A0A8F5BR38"/>
<feature type="binding site" evidence="2">
    <location>
        <position position="470"/>
    </location>
    <ligand>
        <name>ATP</name>
        <dbReference type="ChEBI" id="CHEBI:30616"/>
    </ligand>
</feature>
<feature type="domain" description="PurM-like C-terminal" evidence="4">
    <location>
        <begin position="190"/>
        <end position="336"/>
    </location>
</feature>
<feature type="binding site" evidence="2">
    <location>
        <position position="252"/>
    </location>
    <ligand>
        <name>Mg(2+)</name>
        <dbReference type="ChEBI" id="CHEBI:18420"/>
        <label>2</label>
    </ligand>
</feature>
<evidence type="ECO:0000259" key="4">
    <source>
        <dbReference type="Pfam" id="PF02769"/>
    </source>
</evidence>
<dbReference type="GO" id="GO:0005737">
    <property type="term" value="C:cytoplasm"/>
    <property type="evidence" value="ECO:0007669"/>
    <property type="project" value="UniProtKB-SubCell"/>
</dbReference>
<feature type="binding site" evidence="2">
    <location>
        <position position="39"/>
    </location>
    <ligand>
        <name>ATP</name>
        <dbReference type="ChEBI" id="CHEBI:30616"/>
    </ligand>
</feature>
<dbReference type="PANTHER" id="PTHR43555">
    <property type="entry name" value="PHOSPHORIBOSYLFORMYLGLYCINAMIDINE SYNTHASE SUBUNIT PURL"/>
    <property type="match status" value="1"/>
</dbReference>
<dbReference type="CDD" id="cd02203">
    <property type="entry name" value="PurL_repeat1"/>
    <property type="match status" value="1"/>
</dbReference>
<dbReference type="InterPro" id="IPR010074">
    <property type="entry name" value="PRibForGlyAmidine_synth_PurL"/>
</dbReference>
<gene>
    <name evidence="2" type="primary">purL</name>
    <name evidence="6" type="ORF">J5U23_02773</name>
</gene>
<feature type="binding site" evidence="2">
    <location>
        <position position="105"/>
    </location>
    <ligand>
        <name>substrate</name>
    </ligand>
</feature>
<dbReference type="GO" id="GO:0004642">
    <property type="term" value="F:phosphoribosylformylglycinamidine synthase activity"/>
    <property type="evidence" value="ECO:0007669"/>
    <property type="project" value="UniProtKB-UniRule"/>
</dbReference>
<dbReference type="Pfam" id="PF00586">
    <property type="entry name" value="AIRS"/>
    <property type="match status" value="2"/>
</dbReference>
<comment type="subunit">
    <text evidence="2">Monomer. Part of the FGAM synthase complex composed of 1 PurL, 1 PurQ and 2 PurS subunits.</text>
</comment>
<feature type="binding site" evidence="2">
    <location>
        <position position="106"/>
    </location>
    <ligand>
        <name>Mg(2+)</name>
        <dbReference type="ChEBI" id="CHEBI:18420"/>
        <label>2</label>
    </ligand>
</feature>
<keyword evidence="1 2" id="KW-0963">Cytoplasm</keyword>
<dbReference type="UniPathway" id="UPA00074">
    <property type="reaction ID" value="UER00128"/>
</dbReference>
<evidence type="ECO:0000259" key="3">
    <source>
        <dbReference type="Pfam" id="PF00586"/>
    </source>
</evidence>
<dbReference type="PANTHER" id="PTHR43555:SF1">
    <property type="entry name" value="PHOSPHORIBOSYLFORMYLGLYCINAMIDINE SYNTHASE SUBUNIT PURL"/>
    <property type="match status" value="1"/>
</dbReference>
<dbReference type="NCBIfam" id="NF002290">
    <property type="entry name" value="PRK01213.1"/>
    <property type="match status" value="1"/>
</dbReference>
<feature type="binding site" evidence="2">
    <location>
        <position position="510"/>
    </location>
    <ligand>
        <name>substrate</name>
    </ligand>
</feature>
<dbReference type="RefSeq" id="WP_218266407.1">
    <property type="nucleotide sequence ID" value="NZ_CP077717.1"/>
</dbReference>
<protein>
    <recommendedName>
        <fullName evidence="2">Phosphoribosylformylglycinamidine synthase subunit PurL</fullName>
        <shortName evidence="2">FGAM synthase</shortName>
        <ecNumber evidence="2">6.3.5.3</ecNumber>
    </recommendedName>
    <alternativeName>
        <fullName evidence="2">Formylglycinamide ribonucleotide amidotransferase subunit II</fullName>
        <shortName evidence="2">FGAR amidotransferase II</shortName>
        <shortName evidence="2">FGAR-AT II</shortName>
    </alternativeName>
    <alternativeName>
        <fullName evidence="2">Glutamine amidotransferase PurL</fullName>
    </alternativeName>
    <alternativeName>
        <fullName evidence="2">Phosphoribosylformylglycinamidine synthase subunit II</fullName>
    </alternativeName>
</protein>
<evidence type="ECO:0000256" key="2">
    <source>
        <dbReference type="HAMAP-Rule" id="MF_00420"/>
    </source>
</evidence>
<feature type="domain" description="PurM-like N-terminal" evidence="3">
    <location>
        <begin position="64"/>
        <end position="178"/>
    </location>
</feature>
<feature type="binding site" evidence="2">
    <location>
        <position position="226"/>
    </location>
    <ligand>
        <name>substrate</name>
    </ligand>
</feature>
<evidence type="ECO:0000256" key="1">
    <source>
        <dbReference type="ARBA" id="ARBA00022490"/>
    </source>
</evidence>
<dbReference type="GO" id="GO:0005524">
    <property type="term" value="F:ATP binding"/>
    <property type="evidence" value="ECO:0007669"/>
    <property type="project" value="UniProtKB-UniRule"/>
</dbReference>
<feature type="binding site" evidence="2">
    <location>
        <position position="80"/>
    </location>
    <ligand>
        <name>ATP</name>
        <dbReference type="ChEBI" id="CHEBI:30616"/>
    </ligand>
</feature>
<comment type="caution">
    <text evidence="2">Lacks conserved residue(s) required for the propagation of feature annotation.</text>
</comment>
<evidence type="ECO:0000313" key="7">
    <source>
        <dbReference type="Proteomes" id="UP000694018"/>
    </source>
</evidence>
<dbReference type="Pfam" id="PF02769">
    <property type="entry name" value="AIRS_C"/>
    <property type="match status" value="2"/>
</dbReference>
<dbReference type="KEGG" id="sshi:J5U23_02773"/>
<organism evidence="6 7">
    <name type="scientific">Saccharolobus shibatae (strain ATCC 51178 / DSM 5389 / JCM 8931 / NBRC 15437 / B12)</name>
    <name type="common">Sulfolobus shibatae</name>
    <dbReference type="NCBI Taxonomy" id="523848"/>
    <lineage>
        <taxon>Archaea</taxon>
        <taxon>Thermoproteota</taxon>
        <taxon>Thermoprotei</taxon>
        <taxon>Sulfolobales</taxon>
        <taxon>Sulfolobaceae</taxon>
        <taxon>Saccharolobus</taxon>
    </lineage>
</organism>
<dbReference type="HAMAP" id="MF_00420">
    <property type="entry name" value="PurL_2"/>
    <property type="match status" value="1"/>
</dbReference>
<dbReference type="OrthoDB" id="8251at2157"/>
<dbReference type="GO" id="GO:0000287">
    <property type="term" value="F:magnesium ion binding"/>
    <property type="evidence" value="ECO:0007669"/>
    <property type="project" value="UniProtKB-UniRule"/>
</dbReference>
<dbReference type="GeneID" id="65564249"/>
<reference evidence="6" key="1">
    <citation type="journal article" date="2021" name="Environ. Microbiol.">
        <title>New insights into the diversity and evolution of the archaeal mobilome from three complete genomes of Saccharolobus shibatae.</title>
        <authorList>
            <person name="Medvedeva S."/>
            <person name="Brandt D."/>
            <person name="Cvirkaite-Krupovic V."/>
            <person name="Liu Y."/>
            <person name="Severinov K."/>
            <person name="Ishino S."/>
            <person name="Ishino Y."/>
            <person name="Prangishvili D."/>
            <person name="Kalinowski J."/>
            <person name="Krupovic M."/>
        </authorList>
    </citation>
    <scope>NUCLEOTIDE SEQUENCE</scope>
    <source>
        <strain evidence="6">B12</strain>
    </source>
</reference>
<feature type="domain" description="PurM-like N-terminal" evidence="3">
    <location>
        <begin position="416"/>
        <end position="533"/>
    </location>
</feature>
<comment type="subcellular location">
    <subcellularLocation>
        <location evidence="2">Cytoplasm</location>
    </subcellularLocation>
</comment>
<feature type="domain" description="PurM-like C-terminal" evidence="4">
    <location>
        <begin position="586"/>
        <end position="679"/>
    </location>
</feature>
<keyword evidence="2 6" id="KW-0436">Ligase</keyword>
<feature type="active site" description="Proton acceptor" evidence="2">
    <location>
        <position position="84"/>
    </location>
</feature>
<keyword evidence="2" id="KW-0460">Magnesium</keyword>
<dbReference type="EMBL" id="CP077717">
    <property type="protein sequence ID" value="QXJ29887.1"/>
    <property type="molecule type" value="Genomic_DNA"/>
</dbReference>
<keyword evidence="2" id="KW-0658">Purine biosynthesis</keyword>
<comment type="similarity">
    <text evidence="2">Belongs to the FGAMS family.</text>
</comment>
<comment type="function">
    <text evidence="2">Part of the phosphoribosylformylglycinamidine synthase complex involved in the purines biosynthetic pathway. Catalyzes the ATP-dependent conversion of formylglycinamide ribonucleotide (FGAR) and glutamine to yield formylglycinamidine ribonucleotide (FGAM) and glutamate. The FGAM synthase complex is composed of three subunits. PurQ produces an ammonia molecule by converting glutamine to glutamate. PurL transfers the ammonia molecule to FGAR to form FGAM in an ATP-dependent manner. PurS interacts with PurQ and PurL and is thought to assist in the transfer of the ammonia molecule from PurQ to PurL.</text>
</comment>